<feature type="transmembrane region" description="Helical" evidence="1">
    <location>
        <begin position="304"/>
        <end position="326"/>
    </location>
</feature>
<proteinExistence type="predicted"/>
<evidence type="ECO:0000313" key="3">
    <source>
        <dbReference type="Proteomes" id="UP000184476"/>
    </source>
</evidence>
<accession>A0A1M4TSC0</accession>
<feature type="transmembrane region" description="Helical" evidence="1">
    <location>
        <begin position="122"/>
        <end position="142"/>
    </location>
</feature>
<feature type="transmembrane region" description="Helical" evidence="1">
    <location>
        <begin position="163"/>
        <end position="191"/>
    </location>
</feature>
<feature type="transmembrane region" description="Helical" evidence="1">
    <location>
        <begin position="222"/>
        <end position="248"/>
    </location>
</feature>
<evidence type="ECO:0000313" key="2">
    <source>
        <dbReference type="EMBL" id="SHE47362.1"/>
    </source>
</evidence>
<dbReference type="AlphaFoldDB" id="A0A1M4TSC0"/>
<dbReference type="Proteomes" id="UP000184476">
    <property type="component" value="Unassembled WGS sequence"/>
</dbReference>
<evidence type="ECO:0000256" key="1">
    <source>
        <dbReference type="SAM" id="Phobius"/>
    </source>
</evidence>
<name>A0A1M4TSC0_9BACL</name>
<keyword evidence="1" id="KW-0812">Transmembrane</keyword>
<protein>
    <submittedName>
        <fullName evidence="2">ABC-2 type transport system permease protein</fullName>
    </submittedName>
</protein>
<dbReference type="CDD" id="cd21809">
    <property type="entry name" value="ABC-2_lan_permease-like"/>
    <property type="match status" value="1"/>
</dbReference>
<reference evidence="2 3" key="1">
    <citation type="submission" date="2016-11" db="EMBL/GenBank/DDBJ databases">
        <authorList>
            <person name="Jaros S."/>
            <person name="Januszkiewicz K."/>
            <person name="Wedrychowicz H."/>
        </authorList>
    </citation>
    <scope>NUCLEOTIDE SEQUENCE [LARGE SCALE GENOMIC DNA]</scope>
    <source>
        <strain evidence="2 3">DSM 44666</strain>
    </source>
</reference>
<dbReference type="GO" id="GO:0005886">
    <property type="term" value="C:plasma membrane"/>
    <property type="evidence" value="ECO:0007669"/>
    <property type="project" value="UniProtKB-SubCell"/>
</dbReference>
<gene>
    <name evidence="2" type="ORF">SAMN05444392_101617</name>
</gene>
<feature type="transmembrane region" description="Helical" evidence="1">
    <location>
        <begin position="255"/>
        <end position="275"/>
    </location>
</feature>
<keyword evidence="3" id="KW-1185">Reference proteome</keyword>
<dbReference type="STRING" id="112248.SAMN05444392_101617"/>
<dbReference type="PANTHER" id="PTHR37305:SF2">
    <property type="entry name" value="BACITRACIN TRANSPORT PERMEASE PROTEIN BCRB"/>
    <property type="match status" value="1"/>
</dbReference>
<dbReference type="Pfam" id="PF12679">
    <property type="entry name" value="ABC2_membrane_2"/>
    <property type="match status" value="1"/>
</dbReference>
<dbReference type="EMBL" id="FQVL01000001">
    <property type="protein sequence ID" value="SHE47362.1"/>
    <property type="molecule type" value="Genomic_DNA"/>
</dbReference>
<sequence>MIQLSQMMNLIYNETLKMVRKRRLLVIGLLLLVLLPIFTYSQYKAIQDSVKQVGSSDWRIVLQQQIVDQQNRLSSSRIPPEWKGLIKMNIAQQQYYLDHNINPNAPGAPTFIRNFVEQTITLFLPLLIVILAADMVSSEHTGGTIKLLLTRPVQRWKILLSKYITLILMISFVLLTTAILSYLISGIIFGYRGWDLPVITGFQIKGNQLITSATHLIPQWQYIVMAYGLAWFACLTVGTISFTISVLVRNTATSMGIMLAALITGMLLEQVSPYWNAIKYFVFSNLRLTDYLSGKPMMTPGMSLTFSLSVLTIWSLIAILIAFITFQRRDVLE</sequence>
<keyword evidence="1" id="KW-0472">Membrane</keyword>
<dbReference type="PANTHER" id="PTHR37305">
    <property type="entry name" value="INTEGRAL MEMBRANE PROTEIN-RELATED"/>
    <property type="match status" value="1"/>
</dbReference>
<dbReference type="GO" id="GO:0140359">
    <property type="term" value="F:ABC-type transporter activity"/>
    <property type="evidence" value="ECO:0007669"/>
    <property type="project" value="InterPro"/>
</dbReference>
<keyword evidence="1" id="KW-1133">Transmembrane helix</keyword>
<organism evidence="2 3">
    <name type="scientific">Seinonella peptonophila</name>
    <dbReference type="NCBI Taxonomy" id="112248"/>
    <lineage>
        <taxon>Bacteria</taxon>
        <taxon>Bacillati</taxon>
        <taxon>Bacillota</taxon>
        <taxon>Bacilli</taxon>
        <taxon>Bacillales</taxon>
        <taxon>Thermoactinomycetaceae</taxon>
        <taxon>Seinonella</taxon>
    </lineage>
</organism>